<dbReference type="InterPro" id="IPR051201">
    <property type="entry name" value="Chloro_Bact_Ser_Proteases"/>
</dbReference>
<dbReference type="Proteomes" id="UP000287394">
    <property type="component" value="Chromosome"/>
</dbReference>
<evidence type="ECO:0000313" key="5">
    <source>
        <dbReference type="EMBL" id="BDI29509.1"/>
    </source>
</evidence>
<dbReference type="GO" id="GO:0006508">
    <property type="term" value="P:proteolysis"/>
    <property type="evidence" value="ECO:0007669"/>
    <property type="project" value="UniProtKB-KW"/>
</dbReference>
<dbReference type="AlphaFoldDB" id="A0A402CZ76"/>
<evidence type="ECO:0000256" key="1">
    <source>
        <dbReference type="ARBA" id="ARBA00022670"/>
    </source>
</evidence>
<keyword evidence="2" id="KW-0378">Hydrolase</keyword>
<feature type="chain" id="PRO_5043490004" evidence="4">
    <location>
        <begin position="32"/>
        <end position="326"/>
    </location>
</feature>
<evidence type="ECO:0000256" key="3">
    <source>
        <dbReference type="SAM" id="MobiDB-lite"/>
    </source>
</evidence>
<evidence type="ECO:0000256" key="4">
    <source>
        <dbReference type="SAM" id="SignalP"/>
    </source>
</evidence>
<reference evidence="5 6" key="1">
    <citation type="journal article" date="2019" name="Int. J. Syst. Evol. Microbiol.">
        <title>Capsulimonas corticalis gen. nov., sp. nov., an aerobic capsulated bacterium, of a novel bacterial order, Capsulimonadales ord. nov., of the class Armatimonadia of the phylum Armatimonadetes.</title>
        <authorList>
            <person name="Li J."/>
            <person name="Kudo C."/>
            <person name="Tonouchi A."/>
        </authorList>
    </citation>
    <scope>NUCLEOTIDE SEQUENCE [LARGE SCALE GENOMIC DNA]</scope>
    <source>
        <strain evidence="5 6">AX-7</strain>
    </source>
</reference>
<dbReference type="InterPro" id="IPR001940">
    <property type="entry name" value="Peptidase_S1C"/>
</dbReference>
<dbReference type="GO" id="GO:0004252">
    <property type="term" value="F:serine-type endopeptidase activity"/>
    <property type="evidence" value="ECO:0007669"/>
    <property type="project" value="InterPro"/>
</dbReference>
<keyword evidence="1" id="KW-0645">Protease</keyword>
<dbReference type="EMBL" id="AP025739">
    <property type="protein sequence ID" value="BDI29509.1"/>
    <property type="molecule type" value="Genomic_DNA"/>
</dbReference>
<feature type="compositionally biased region" description="Pro residues" evidence="3">
    <location>
        <begin position="244"/>
        <end position="275"/>
    </location>
</feature>
<accession>A0A402CZ76</accession>
<dbReference type="PROSITE" id="PS51257">
    <property type="entry name" value="PROKAR_LIPOPROTEIN"/>
    <property type="match status" value="1"/>
</dbReference>
<dbReference type="Pfam" id="PF13365">
    <property type="entry name" value="Trypsin_2"/>
    <property type="match status" value="1"/>
</dbReference>
<dbReference type="OrthoDB" id="9758917at2"/>
<dbReference type="PANTHER" id="PTHR43343:SF3">
    <property type="entry name" value="PROTEASE DO-LIKE 8, CHLOROPLASTIC"/>
    <property type="match status" value="1"/>
</dbReference>
<organism evidence="5 6">
    <name type="scientific">Capsulimonas corticalis</name>
    <dbReference type="NCBI Taxonomy" id="2219043"/>
    <lineage>
        <taxon>Bacteria</taxon>
        <taxon>Bacillati</taxon>
        <taxon>Armatimonadota</taxon>
        <taxon>Armatimonadia</taxon>
        <taxon>Capsulimonadales</taxon>
        <taxon>Capsulimonadaceae</taxon>
        <taxon>Capsulimonas</taxon>
    </lineage>
</organism>
<sequence length="326" mass="33753">MEISRMPARSLNQIAVLASLLSACVAGAAHAGAPPTPPAAASARTPLTIREVADLALPSIVMIVITDKLGTNTALGSGFVLAPGVVATNIHVIADAATVTVHFADGRSATSPGAVAVDRDHDLILIRVDTGAVRPLRLASEQDYHVGDTVVALGNPEGLGWSVSAGLISALREENNLRVVQTTAPISHGSSGGPLLDLYGNVVGVNSFNWGEGQNLNFAYPGSYLDSLLQHPSKRLSPWRDFKSPPPATPPASETPPPAAPAPAVPPAQPDPPAPAGGLQAMVWVNLTTHVYHRPGSRYYGKTKKGRYMTEADAIAHGCHASGNGQ</sequence>
<dbReference type="KEGG" id="ccot:CCAX7_15600"/>
<dbReference type="SUPFAM" id="SSF50494">
    <property type="entry name" value="Trypsin-like serine proteases"/>
    <property type="match status" value="1"/>
</dbReference>
<dbReference type="PRINTS" id="PR00834">
    <property type="entry name" value="PROTEASES2C"/>
</dbReference>
<proteinExistence type="predicted"/>
<dbReference type="PANTHER" id="PTHR43343">
    <property type="entry name" value="PEPTIDASE S12"/>
    <property type="match status" value="1"/>
</dbReference>
<gene>
    <name evidence="5" type="ORF">CCAX7_15600</name>
</gene>
<keyword evidence="4" id="KW-0732">Signal</keyword>
<protein>
    <submittedName>
        <fullName evidence="5">Uncharacterized protein</fullName>
    </submittedName>
</protein>
<evidence type="ECO:0000256" key="2">
    <source>
        <dbReference type="ARBA" id="ARBA00022801"/>
    </source>
</evidence>
<dbReference type="Gene3D" id="2.40.10.120">
    <property type="match status" value="1"/>
</dbReference>
<evidence type="ECO:0000313" key="6">
    <source>
        <dbReference type="Proteomes" id="UP000287394"/>
    </source>
</evidence>
<feature type="region of interest" description="Disordered" evidence="3">
    <location>
        <begin position="236"/>
        <end position="277"/>
    </location>
</feature>
<keyword evidence="6" id="KW-1185">Reference proteome</keyword>
<feature type="signal peptide" evidence="4">
    <location>
        <begin position="1"/>
        <end position="31"/>
    </location>
</feature>
<name>A0A402CZ76_9BACT</name>
<dbReference type="InterPro" id="IPR009003">
    <property type="entry name" value="Peptidase_S1_PA"/>
</dbReference>